<evidence type="ECO:0000256" key="1">
    <source>
        <dbReference type="SAM" id="MobiDB-lite"/>
    </source>
</evidence>
<dbReference type="EMBL" id="JPOX01000003">
    <property type="protein sequence ID" value="KFX52112.1"/>
    <property type="molecule type" value="Genomic_DNA"/>
</dbReference>
<organism evidence="3">
    <name type="scientific">Talaromyces marneffei PM1</name>
    <dbReference type="NCBI Taxonomy" id="1077442"/>
    <lineage>
        <taxon>Eukaryota</taxon>
        <taxon>Fungi</taxon>
        <taxon>Dikarya</taxon>
        <taxon>Ascomycota</taxon>
        <taxon>Pezizomycotina</taxon>
        <taxon>Eurotiomycetes</taxon>
        <taxon>Eurotiomycetidae</taxon>
        <taxon>Eurotiales</taxon>
        <taxon>Trichocomaceae</taxon>
        <taxon>Talaromyces</taxon>
        <taxon>Talaromyces sect. Talaromyces</taxon>
    </lineage>
</organism>
<keyword evidence="2" id="KW-0812">Transmembrane</keyword>
<keyword evidence="2" id="KW-1133">Transmembrane helix</keyword>
<protein>
    <submittedName>
        <fullName evidence="3">Uncharacterized protein</fullName>
    </submittedName>
</protein>
<accession>A0A093VHU8</accession>
<evidence type="ECO:0000256" key="2">
    <source>
        <dbReference type="SAM" id="Phobius"/>
    </source>
</evidence>
<gene>
    <name evidence="3" type="ORF">GQ26_0030700</name>
</gene>
<feature type="transmembrane region" description="Helical" evidence="2">
    <location>
        <begin position="144"/>
        <end position="170"/>
    </location>
</feature>
<evidence type="ECO:0000313" key="3">
    <source>
        <dbReference type="EMBL" id="KFX52112.1"/>
    </source>
</evidence>
<sequence length="181" mass="19448">MSRATELPAGPVVGARIINDASEATTQNRHLAAGSQNALTTSPTITSLPGTTAEFDPHVGAKPCSPFYSHDTNNNSLEYLKNESTITAQRYGSNDLESGTPSTPQKQSLEVHGRCRPSKLWMQKKRKCDCMSSLTKRQRLYVKLVLALFIVGAMIGIAMGITVAVGGGVWKSANVRGPFGR</sequence>
<reference evidence="3" key="1">
    <citation type="journal article" date="2014" name="PLoS Genet.">
        <title>Signature Gene Expression Reveals Novel Clues to the Molecular Mechanisms of Dimorphic Transition in Penicillium marneffei.</title>
        <authorList>
            <person name="Yang E."/>
            <person name="Wang G."/>
            <person name="Cai J."/>
            <person name="Woo P.C."/>
            <person name="Lau S.K."/>
            <person name="Yuen K.-Y."/>
            <person name="Chow W.-N."/>
            <person name="Lin X."/>
        </authorList>
    </citation>
    <scope>NUCLEOTIDE SEQUENCE [LARGE SCALE GENOMIC DNA]</scope>
    <source>
        <strain evidence="3">PM1</strain>
    </source>
</reference>
<name>A0A093VHU8_TALMA</name>
<dbReference type="AlphaFoldDB" id="A0A093VHU8"/>
<comment type="caution">
    <text evidence="3">The sequence shown here is derived from an EMBL/GenBank/DDBJ whole genome shotgun (WGS) entry which is preliminary data.</text>
</comment>
<dbReference type="HOGENOM" id="CLU_113795_0_0_1"/>
<proteinExistence type="predicted"/>
<feature type="region of interest" description="Disordered" evidence="1">
    <location>
        <begin position="28"/>
        <end position="48"/>
    </location>
</feature>
<keyword evidence="2" id="KW-0472">Membrane</keyword>